<keyword evidence="3 5" id="KW-0418">Kinase</keyword>
<accession>A0A8J6IUE2</accession>
<evidence type="ECO:0000256" key="1">
    <source>
        <dbReference type="ARBA" id="ARBA00010688"/>
    </source>
</evidence>
<dbReference type="InterPro" id="IPR050306">
    <property type="entry name" value="PfkB_Carbo_kinase"/>
</dbReference>
<dbReference type="EMBL" id="JACNEP010000005">
    <property type="protein sequence ID" value="MBC3765806.1"/>
    <property type="molecule type" value="Genomic_DNA"/>
</dbReference>
<evidence type="ECO:0000313" key="5">
    <source>
        <dbReference type="EMBL" id="MBC3765806.1"/>
    </source>
</evidence>
<dbReference type="CDD" id="cd01166">
    <property type="entry name" value="KdgK"/>
    <property type="match status" value="1"/>
</dbReference>
<dbReference type="RefSeq" id="WP_186506273.1">
    <property type="nucleotide sequence ID" value="NZ_JACNEP010000005.1"/>
</dbReference>
<gene>
    <name evidence="5" type="ORF">H8B19_07950</name>
</gene>
<dbReference type="PANTHER" id="PTHR43085">
    <property type="entry name" value="HEXOKINASE FAMILY MEMBER"/>
    <property type="match status" value="1"/>
</dbReference>
<evidence type="ECO:0000256" key="2">
    <source>
        <dbReference type="ARBA" id="ARBA00022679"/>
    </source>
</evidence>
<dbReference type="AlphaFoldDB" id="A0A8J6IUE2"/>
<dbReference type="Proteomes" id="UP000601768">
    <property type="component" value="Unassembled WGS sequence"/>
</dbReference>
<evidence type="ECO:0000259" key="4">
    <source>
        <dbReference type="Pfam" id="PF00294"/>
    </source>
</evidence>
<keyword evidence="6" id="KW-1185">Reference proteome</keyword>
<dbReference type="GO" id="GO:0005829">
    <property type="term" value="C:cytosol"/>
    <property type="evidence" value="ECO:0007669"/>
    <property type="project" value="TreeGrafter"/>
</dbReference>
<dbReference type="GO" id="GO:0006974">
    <property type="term" value="P:DNA damage response"/>
    <property type="evidence" value="ECO:0007669"/>
    <property type="project" value="TreeGrafter"/>
</dbReference>
<reference evidence="5" key="1">
    <citation type="journal article" date="2018" name="Int. J. Syst. Evol. Microbiol.">
        <title>Neptunicella marina gen. nov., sp. nov., isolated from surface seawater.</title>
        <authorList>
            <person name="Liu X."/>
            <person name="Lai Q."/>
            <person name="Du Y."/>
            <person name="Zhang X."/>
            <person name="Liu Z."/>
            <person name="Sun F."/>
            <person name="Shao Z."/>
        </authorList>
    </citation>
    <scope>NUCLEOTIDE SEQUENCE</scope>
    <source>
        <strain evidence="5">S27-2</strain>
    </source>
</reference>
<dbReference type="InterPro" id="IPR029056">
    <property type="entry name" value="Ribokinase-like"/>
</dbReference>
<feature type="domain" description="Carbohydrate kinase PfkB" evidence="4">
    <location>
        <begin position="1"/>
        <end position="297"/>
    </location>
</feature>
<dbReference type="PANTHER" id="PTHR43085:SF15">
    <property type="entry name" value="2-DEHYDRO-3-DEOXYGLUCONOKINASE"/>
    <property type="match status" value="1"/>
</dbReference>
<organism evidence="5 6">
    <name type="scientific">Neptunicella marina</name>
    <dbReference type="NCBI Taxonomy" id="2125989"/>
    <lineage>
        <taxon>Bacteria</taxon>
        <taxon>Pseudomonadati</taxon>
        <taxon>Pseudomonadota</taxon>
        <taxon>Gammaproteobacteria</taxon>
        <taxon>Alteromonadales</taxon>
        <taxon>Alteromonadaceae</taxon>
        <taxon>Neptunicella</taxon>
    </lineage>
</organism>
<sequence>MKRIYFIGECMLELKAKDESTMAQSFAGDVYNSAVYLKRAFPQILSGMVTVIGQNTISHRMSQRFLQEQLNTDFVFEHETKSPGVYLIETDAQGERTFTFWRNDSAARQLMQFFDDGMVNQLSTADMVFFSGVALAVIVPESRELFWQRITQLKQAGVTVVFDPNFRASLWPDKKLAKQQFEQAILLADWVLPGVEDFTALYGIESAQQVMDFCTTRGAQEVVVKNGPASVLTYSNGTKTEHSITPVTKVVDTTSAGDAFNGGYLGARLSGLTLEQAVKIGAVAAGTVIQYPGAIIPKAIFDQAMASLTV</sequence>
<comment type="similarity">
    <text evidence="1">Belongs to the carbohydrate kinase PfkB family.</text>
</comment>
<evidence type="ECO:0000313" key="6">
    <source>
        <dbReference type="Proteomes" id="UP000601768"/>
    </source>
</evidence>
<evidence type="ECO:0000256" key="3">
    <source>
        <dbReference type="ARBA" id="ARBA00022777"/>
    </source>
</evidence>
<proteinExistence type="inferred from homology"/>
<keyword evidence="2" id="KW-0808">Transferase</keyword>
<dbReference type="PROSITE" id="PS00584">
    <property type="entry name" value="PFKB_KINASES_2"/>
    <property type="match status" value="1"/>
</dbReference>
<dbReference type="GO" id="GO:0008673">
    <property type="term" value="F:2-dehydro-3-deoxygluconokinase activity"/>
    <property type="evidence" value="ECO:0007669"/>
    <property type="project" value="TreeGrafter"/>
</dbReference>
<dbReference type="Gene3D" id="3.40.1190.20">
    <property type="match status" value="1"/>
</dbReference>
<dbReference type="GO" id="GO:0042840">
    <property type="term" value="P:D-glucuronate catabolic process"/>
    <property type="evidence" value="ECO:0007669"/>
    <property type="project" value="TreeGrafter"/>
</dbReference>
<dbReference type="GO" id="GO:0019698">
    <property type="term" value="P:D-galacturonate catabolic process"/>
    <property type="evidence" value="ECO:0007669"/>
    <property type="project" value="TreeGrafter"/>
</dbReference>
<dbReference type="Pfam" id="PF00294">
    <property type="entry name" value="PfkB"/>
    <property type="match status" value="1"/>
</dbReference>
<comment type="caution">
    <text evidence="5">The sequence shown here is derived from an EMBL/GenBank/DDBJ whole genome shotgun (WGS) entry which is preliminary data.</text>
</comment>
<dbReference type="SUPFAM" id="SSF53613">
    <property type="entry name" value="Ribokinase-like"/>
    <property type="match status" value="1"/>
</dbReference>
<protein>
    <submittedName>
        <fullName evidence="5">Sugar kinase</fullName>
    </submittedName>
</protein>
<dbReference type="InterPro" id="IPR002173">
    <property type="entry name" value="Carboh/pur_kinase_PfkB_CS"/>
</dbReference>
<reference evidence="5" key="2">
    <citation type="submission" date="2020-08" db="EMBL/GenBank/DDBJ databases">
        <authorList>
            <person name="Lai Q."/>
        </authorList>
    </citation>
    <scope>NUCLEOTIDE SEQUENCE</scope>
    <source>
        <strain evidence="5">S27-2</strain>
    </source>
</reference>
<name>A0A8J6IUE2_9ALTE</name>
<dbReference type="InterPro" id="IPR011611">
    <property type="entry name" value="PfkB_dom"/>
</dbReference>